<dbReference type="EMBL" id="WVTA01000008">
    <property type="protein sequence ID" value="KAK3207945.1"/>
    <property type="molecule type" value="Genomic_DNA"/>
</dbReference>
<organism evidence="8 9">
    <name type="scientific">Pseudopithomyces chartarum</name>
    <dbReference type="NCBI Taxonomy" id="1892770"/>
    <lineage>
        <taxon>Eukaryota</taxon>
        <taxon>Fungi</taxon>
        <taxon>Dikarya</taxon>
        <taxon>Ascomycota</taxon>
        <taxon>Pezizomycotina</taxon>
        <taxon>Dothideomycetes</taxon>
        <taxon>Pleosporomycetidae</taxon>
        <taxon>Pleosporales</taxon>
        <taxon>Massarineae</taxon>
        <taxon>Didymosphaeriaceae</taxon>
        <taxon>Pseudopithomyces</taxon>
    </lineage>
</organism>
<comment type="similarity">
    <text evidence="2">Belongs to the EXO5 family.</text>
</comment>
<comment type="subunit">
    <text evidence="3">Monomer.</text>
</comment>
<dbReference type="Gene3D" id="3.90.320.10">
    <property type="match status" value="1"/>
</dbReference>
<dbReference type="InterPro" id="IPR011604">
    <property type="entry name" value="PDDEXK-like_dom_sf"/>
</dbReference>
<reference evidence="8 9" key="1">
    <citation type="submission" date="2021-02" db="EMBL/GenBank/DDBJ databases">
        <title>Genome assembly of Pseudopithomyces chartarum.</title>
        <authorList>
            <person name="Jauregui R."/>
            <person name="Singh J."/>
            <person name="Voisey C."/>
        </authorList>
    </citation>
    <scope>NUCLEOTIDE SEQUENCE [LARGE SCALE GENOMIC DNA]</scope>
    <source>
        <strain evidence="8 9">AGR01</strain>
    </source>
</reference>
<dbReference type="SUPFAM" id="SSF52833">
    <property type="entry name" value="Thioredoxin-like"/>
    <property type="match status" value="1"/>
</dbReference>
<keyword evidence="6" id="KW-0269">Exonuclease</keyword>
<comment type="cofactor">
    <cofactor evidence="1">
        <name>[4Fe-4S] cluster</name>
        <dbReference type="ChEBI" id="CHEBI:49883"/>
    </cofactor>
</comment>
<accession>A0AAN6LZ00</accession>
<dbReference type="Gene3D" id="3.40.30.10">
    <property type="entry name" value="Glutaredoxin"/>
    <property type="match status" value="1"/>
</dbReference>
<evidence type="ECO:0000256" key="7">
    <source>
        <dbReference type="SAM" id="MobiDB-lite"/>
    </source>
</evidence>
<sequence length="746" mass="83296">MSWQAELRSWMFPHHLAIADSPNVGDKAPSSVRLPVPAGHGKPMVLTFLRHCGCPFAEKTFLQMRTIAAQHQDQADFVAISHSDQLATEHWLASLSTPEENSAVRVVVDEQRIIYASWGLGEGIWNRPTESGTRWQTAGTFVVDGEGNVKLSKPSVSADEVPDFEEALRSLEAAHTIRQDPLARPAMTSPHDTIASEGRNSCGIQTRLQAGDERQRHSHGDMINDMAAVIRQPINGEHCSDVFQTPMSDYGSDIDLDDIQEDTVLGRLAVERSTSVSEQITYPGIEHDAQNDHGALGFKRPPVVHLEGGTTQESFMVPKSASLGIEYDAPSHVAFGISRHEPPYSHPSSEPKTSADDTRAPIVRFRTKPKKPLSVTDLVSPAWCELQYSYTLSKFGRKPRTQAMKQGSKIHQALEDEVFTEVVVETVTKEDRFGLRIWNTIQRLRTLRETGLTRELEIWGIVEGQVINGVIDELSFSCPDAAFEEKIEAPVAQGGGRTLPLGQLSIEQVFGRVASGTRTLKDDPMNAWLDVVKDDRRVYICDIKTRSGRSLPSKSASRQTSMQLMLYRKLLESLSLNTVDAESVFSRYDLAPLEIFSEAFLSGDGGGGLTTGEVESDAKDLSISLEANELRTHPNLLSIWSLMISEMKQTIPFISHLLRAEYRYAKTGEVIGNELIVYSSDTIDTYIRQGMEWWNGNREARGVEIEEAFKCQKCDFAETCTWRRNKVEEATQKHRLRKMAREKSEV</sequence>
<evidence type="ECO:0000256" key="4">
    <source>
        <dbReference type="ARBA" id="ARBA00022485"/>
    </source>
</evidence>
<dbReference type="Pfam" id="PF09810">
    <property type="entry name" value="Exo5"/>
    <property type="match status" value="1"/>
</dbReference>
<evidence type="ECO:0000256" key="5">
    <source>
        <dbReference type="ARBA" id="ARBA00022722"/>
    </source>
</evidence>
<keyword evidence="4" id="KW-0479">Metal-binding</keyword>
<dbReference type="GO" id="GO:0051539">
    <property type="term" value="F:4 iron, 4 sulfur cluster binding"/>
    <property type="evidence" value="ECO:0007669"/>
    <property type="project" value="UniProtKB-KW"/>
</dbReference>
<keyword evidence="4" id="KW-0411">Iron-sulfur</keyword>
<evidence type="ECO:0000256" key="3">
    <source>
        <dbReference type="ARBA" id="ARBA00011245"/>
    </source>
</evidence>
<evidence type="ECO:0000256" key="6">
    <source>
        <dbReference type="ARBA" id="ARBA00022839"/>
    </source>
</evidence>
<keyword evidence="4" id="KW-0004">4Fe-4S</keyword>
<evidence type="ECO:0008006" key="10">
    <source>
        <dbReference type="Google" id="ProtNLM"/>
    </source>
</evidence>
<proteinExistence type="inferred from homology"/>
<dbReference type="GO" id="GO:0045145">
    <property type="term" value="F:single-stranded DNA 5'-3' DNA exonuclease activity"/>
    <property type="evidence" value="ECO:0007669"/>
    <property type="project" value="InterPro"/>
</dbReference>
<evidence type="ECO:0000256" key="1">
    <source>
        <dbReference type="ARBA" id="ARBA00001966"/>
    </source>
</evidence>
<evidence type="ECO:0000256" key="2">
    <source>
        <dbReference type="ARBA" id="ARBA00009797"/>
    </source>
</evidence>
<evidence type="ECO:0000313" key="8">
    <source>
        <dbReference type="EMBL" id="KAK3207945.1"/>
    </source>
</evidence>
<dbReference type="GO" id="GO:0005739">
    <property type="term" value="C:mitochondrion"/>
    <property type="evidence" value="ECO:0007669"/>
    <property type="project" value="TreeGrafter"/>
</dbReference>
<dbReference type="InterPro" id="IPR019190">
    <property type="entry name" value="EXOV"/>
</dbReference>
<name>A0AAN6LZ00_9PLEO</name>
<dbReference type="PANTHER" id="PTHR14464">
    <property type="entry name" value="EXONUCLEASE V"/>
    <property type="match status" value="1"/>
</dbReference>
<dbReference type="InterPro" id="IPR036249">
    <property type="entry name" value="Thioredoxin-like_sf"/>
</dbReference>
<gene>
    <name evidence="8" type="ORF">GRF29_96g973015</name>
</gene>
<keyword evidence="5" id="KW-0540">Nuclease</keyword>
<protein>
    <recommendedName>
        <fullName evidence="10">Exonuclease V</fullName>
    </recommendedName>
</protein>
<comment type="caution">
    <text evidence="8">The sequence shown here is derived from an EMBL/GenBank/DDBJ whole genome shotgun (WGS) entry which is preliminary data.</text>
</comment>
<dbReference type="PANTHER" id="PTHR14464:SF4">
    <property type="entry name" value="EXONUCLEASE V"/>
    <property type="match status" value="1"/>
</dbReference>
<dbReference type="GO" id="GO:0005634">
    <property type="term" value="C:nucleus"/>
    <property type="evidence" value="ECO:0007669"/>
    <property type="project" value="TreeGrafter"/>
</dbReference>
<evidence type="ECO:0000313" key="9">
    <source>
        <dbReference type="Proteomes" id="UP001280581"/>
    </source>
</evidence>
<keyword evidence="6" id="KW-0378">Hydrolase</keyword>
<dbReference type="Proteomes" id="UP001280581">
    <property type="component" value="Unassembled WGS sequence"/>
</dbReference>
<feature type="region of interest" description="Disordered" evidence="7">
    <location>
        <begin position="338"/>
        <end position="357"/>
    </location>
</feature>
<keyword evidence="9" id="KW-1185">Reference proteome</keyword>
<dbReference type="GO" id="GO:0036297">
    <property type="term" value="P:interstrand cross-link repair"/>
    <property type="evidence" value="ECO:0007669"/>
    <property type="project" value="TreeGrafter"/>
</dbReference>
<dbReference type="AlphaFoldDB" id="A0AAN6LZ00"/>
<keyword evidence="4" id="KW-0408">Iron</keyword>